<dbReference type="Proteomes" id="UP000265520">
    <property type="component" value="Unassembled WGS sequence"/>
</dbReference>
<proteinExistence type="predicted"/>
<reference evidence="1 2" key="1">
    <citation type="journal article" date="2018" name="Front. Plant Sci.">
        <title>Red Clover (Trifolium pratense) and Zigzag Clover (T. medium) - A Picture of Genomic Similarities and Differences.</title>
        <authorList>
            <person name="Dluhosova J."/>
            <person name="Istvanek J."/>
            <person name="Nedelnik J."/>
            <person name="Repkova J."/>
        </authorList>
    </citation>
    <scope>NUCLEOTIDE SEQUENCE [LARGE SCALE GENOMIC DNA]</scope>
    <source>
        <strain evidence="2">cv. 10/8</strain>
        <tissue evidence="1">Leaf</tissue>
    </source>
</reference>
<dbReference type="EMBL" id="LXQA010182091">
    <property type="protein sequence ID" value="MCI30777.1"/>
    <property type="molecule type" value="Genomic_DNA"/>
</dbReference>
<accession>A0A392R3E5</accession>
<protein>
    <submittedName>
        <fullName evidence="1">Uncharacterized protein</fullName>
    </submittedName>
</protein>
<organism evidence="1 2">
    <name type="scientific">Trifolium medium</name>
    <dbReference type="NCBI Taxonomy" id="97028"/>
    <lineage>
        <taxon>Eukaryota</taxon>
        <taxon>Viridiplantae</taxon>
        <taxon>Streptophyta</taxon>
        <taxon>Embryophyta</taxon>
        <taxon>Tracheophyta</taxon>
        <taxon>Spermatophyta</taxon>
        <taxon>Magnoliopsida</taxon>
        <taxon>eudicotyledons</taxon>
        <taxon>Gunneridae</taxon>
        <taxon>Pentapetalae</taxon>
        <taxon>rosids</taxon>
        <taxon>fabids</taxon>
        <taxon>Fabales</taxon>
        <taxon>Fabaceae</taxon>
        <taxon>Papilionoideae</taxon>
        <taxon>50 kb inversion clade</taxon>
        <taxon>NPAAA clade</taxon>
        <taxon>Hologalegina</taxon>
        <taxon>IRL clade</taxon>
        <taxon>Trifolieae</taxon>
        <taxon>Trifolium</taxon>
    </lineage>
</organism>
<evidence type="ECO:0000313" key="2">
    <source>
        <dbReference type="Proteomes" id="UP000265520"/>
    </source>
</evidence>
<dbReference type="AlphaFoldDB" id="A0A392R3E5"/>
<name>A0A392R3E5_9FABA</name>
<evidence type="ECO:0000313" key="1">
    <source>
        <dbReference type="EMBL" id="MCI30777.1"/>
    </source>
</evidence>
<comment type="caution">
    <text evidence="1">The sequence shown here is derived from an EMBL/GenBank/DDBJ whole genome shotgun (WGS) entry which is preliminary data.</text>
</comment>
<feature type="non-terminal residue" evidence="1">
    <location>
        <position position="1"/>
    </location>
</feature>
<sequence length="39" mass="4628">VFGMDKKYWFIPAYSEEDIRKMPALQGLEYPSKPDFDSQ</sequence>
<keyword evidence="2" id="KW-1185">Reference proteome</keyword>